<evidence type="ECO:0000256" key="5">
    <source>
        <dbReference type="SAM" id="Phobius"/>
    </source>
</evidence>
<sequence length="291" mass="30929">MIDSSSVGMAIARHGDGIGGEFAALASQVHPVFMLPPLAASWFGAVLAPSLLPQVAFVHMLAMFFAVYTAHVKDGYVDFYLRSEDDDHPLTLAGCRLGLALSTTGFTLCTGWLWLAVGPGAAIVTLPTWFIAYLHAPQLDTNPIGATLGYPLGIALAIVGGYYAQTTTISAPLLAFAAVFLVLLSGIKVIDDAKDYDYDRSIDKRTVAVVLGHKRARRSAHALIGLALVGVLAGAFLELFPPSTALAAIAFGVVALATRRFEPQRATELLMRGSYLFLALLFLAVLVRPLS</sequence>
<feature type="transmembrane region" description="Helical" evidence="5">
    <location>
        <begin position="220"/>
        <end position="237"/>
    </location>
</feature>
<dbReference type="InterPro" id="IPR000537">
    <property type="entry name" value="UbiA_prenyltransferase"/>
</dbReference>
<dbReference type="EMBL" id="BAAADN010000085">
    <property type="protein sequence ID" value="GAA0475703.1"/>
    <property type="molecule type" value="Genomic_DNA"/>
</dbReference>
<feature type="transmembrane region" description="Helical" evidence="5">
    <location>
        <begin position="169"/>
        <end position="190"/>
    </location>
</feature>
<dbReference type="Proteomes" id="UP001500962">
    <property type="component" value="Unassembled WGS sequence"/>
</dbReference>
<feature type="transmembrane region" description="Helical" evidence="5">
    <location>
        <begin position="42"/>
        <end position="68"/>
    </location>
</feature>
<evidence type="ECO:0000256" key="3">
    <source>
        <dbReference type="ARBA" id="ARBA00022989"/>
    </source>
</evidence>
<dbReference type="GO" id="GO:0016765">
    <property type="term" value="F:transferase activity, transferring alkyl or aryl (other than methyl) groups"/>
    <property type="evidence" value="ECO:0007669"/>
    <property type="project" value="InterPro"/>
</dbReference>
<proteinExistence type="predicted"/>
<keyword evidence="4 5" id="KW-0472">Membrane</keyword>
<reference evidence="6" key="1">
    <citation type="journal article" date="2014" name="Int. J. Syst. Evol. Microbiol.">
        <title>Complete genome sequence of Corynebacterium casei LMG S-19264T (=DSM 44701T), isolated from a smear-ripened cheese.</title>
        <authorList>
            <consortium name="US DOE Joint Genome Institute (JGI-PGF)"/>
            <person name="Walter F."/>
            <person name="Albersmeier A."/>
            <person name="Kalinowski J."/>
            <person name="Ruckert C."/>
        </authorList>
    </citation>
    <scope>NUCLEOTIDE SEQUENCE</scope>
    <source>
        <strain evidence="6">JCM 12289</strain>
    </source>
</reference>
<dbReference type="AlphaFoldDB" id="A0AAV3SMY3"/>
<evidence type="ECO:0000256" key="2">
    <source>
        <dbReference type="ARBA" id="ARBA00022692"/>
    </source>
</evidence>
<accession>A0AAV3SMY3</accession>
<comment type="subcellular location">
    <subcellularLocation>
        <location evidence="1">Cell membrane</location>
        <topology evidence="1">Multi-pass membrane protein</topology>
    </subcellularLocation>
</comment>
<gene>
    <name evidence="6" type="ORF">GCM10008985_35040</name>
</gene>
<organism evidence="6 7">
    <name type="scientific">Halococcus dombrowskii</name>
    <dbReference type="NCBI Taxonomy" id="179637"/>
    <lineage>
        <taxon>Archaea</taxon>
        <taxon>Methanobacteriati</taxon>
        <taxon>Methanobacteriota</taxon>
        <taxon>Stenosarchaea group</taxon>
        <taxon>Halobacteria</taxon>
        <taxon>Halobacteriales</taxon>
        <taxon>Halococcaceae</taxon>
        <taxon>Halococcus</taxon>
    </lineage>
</organism>
<feature type="transmembrane region" description="Helical" evidence="5">
    <location>
        <begin position="112"/>
        <end position="132"/>
    </location>
</feature>
<feature type="transmembrane region" description="Helical" evidence="5">
    <location>
        <begin position="144"/>
        <end position="163"/>
    </location>
</feature>
<evidence type="ECO:0000313" key="7">
    <source>
        <dbReference type="Proteomes" id="UP001500962"/>
    </source>
</evidence>
<dbReference type="Pfam" id="PF01040">
    <property type="entry name" value="UbiA"/>
    <property type="match status" value="1"/>
</dbReference>
<dbReference type="CDD" id="cd13956">
    <property type="entry name" value="PT_UbiA"/>
    <property type="match status" value="1"/>
</dbReference>
<comment type="caution">
    <text evidence="6">The sequence shown here is derived from an EMBL/GenBank/DDBJ whole genome shotgun (WGS) entry which is preliminary data.</text>
</comment>
<keyword evidence="3 5" id="KW-1133">Transmembrane helix</keyword>
<evidence type="ECO:0000256" key="1">
    <source>
        <dbReference type="ARBA" id="ARBA00004651"/>
    </source>
</evidence>
<feature type="transmembrane region" description="Helical" evidence="5">
    <location>
        <begin position="273"/>
        <end position="290"/>
    </location>
</feature>
<evidence type="ECO:0008006" key="8">
    <source>
        <dbReference type="Google" id="ProtNLM"/>
    </source>
</evidence>
<keyword evidence="2 5" id="KW-0812">Transmembrane</keyword>
<reference evidence="6" key="2">
    <citation type="submission" date="2023-12" db="EMBL/GenBank/DDBJ databases">
        <authorList>
            <person name="Sun Q."/>
            <person name="Inoue M."/>
        </authorList>
    </citation>
    <scope>NUCLEOTIDE SEQUENCE</scope>
    <source>
        <strain evidence="6">JCM 12289</strain>
    </source>
</reference>
<evidence type="ECO:0000313" key="6">
    <source>
        <dbReference type="EMBL" id="GAA0475703.1"/>
    </source>
</evidence>
<name>A0AAV3SMY3_HALDO</name>
<protein>
    <recommendedName>
        <fullName evidence="8">Ubiquinone biosynthesis protein UbiA</fullName>
    </recommendedName>
</protein>
<dbReference type="GO" id="GO:0005886">
    <property type="term" value="C:plasma membrane"/>
    <property type="evidence" value="ECO:0007669"/>
    <property type="project" value="UniProtKB-SubCell"/>
</dbReference>
<dbReference type="Gene3D" id="1.20.120.1780">
    <property type="entry name" value="UbiA prenyltransferase"/>
    <property type="match status" value="1"/>
</dbReference>
<evidence type="ECO:0000256" key="4">
    <source>
        <dbReference type="ARBA" id="ARBA00023136"/>
    </source>
</evidence>